<name>A0A0N1EYU2_9HYPH</name>
<dbReference type="InterPro" id="IPR058163">
    <property type="entry name" value="LysR-type_TF_proteobact-type"/>
</dbReference>
<dbReference type="GO" id="GO:0043565">
    <property type="term" value="F:sequence-specific DNA binding"/>
    <property type="evidence" value="ECO:0007669"/>
    <property type="project" value="TreeGrafter"/>
</dbReference>
<dbReference type="PATRIC" id="fig|1526658.3.peg.2947"/>
<gene>
    <name evidence="6" type="ORF">AE618_23840</name>
</gene>
<dbReference type="FunFam" id="3.40.190.290:FF:000001">
    <property type="entry name" value="Transcriptional regulator, LysR family"/>
    <property type="match status" value="1"/>
</dbReference>
<comment type="caution">
    <text evidence="6">The sequence shown here is derived from an EMBL/GenBank/DDBJ whole genome shotgun (WGS) entry which is preliminary data.</text>
</comment>
<comment type="similarity">
    <text evidence="1">Belongs to the LysR transcriptional regulatory family.</text>
</comment>
<dbReference type="InterPro" id="IPR036390">
    <property type="entry name" value="WH_DNA-bd_sf"/>
</dbReference>
<dbReference type="InterPro" id="IPR005119">
    <property type="entry name" value="LysR_subst-bd"/>
</dbReference>
<dbReference type="OrthoDB" id="9786526at2"/>
<feature type="domain" description="HTH lysR-type" evidence="5">
    <location>
        <begin position="1"/>
        <end position="59"/>
    </location>
</feature>
<dbReference type="PROSITE" id="PS50931">
    <property type="entry name" value="HTH_LYSR"/>
    <property type="match status" value="1"/>
</dbReference>
<keyword evidence="4" id="KW-0804">Transcription</keyword>
<dbReference type="EMBL" id="LGSZ01000077">
    <property type="protein sequence ID" value="KPH75707.1"/>
    <property type="molecule type" value="Genomic_DNA"/>
</dbReference>
<dbReference type="Gene3D" id="3.40.190.10">
    <property type="entry name" value="Periplasmic binding protein-like II"/>
    <property type="match status" value="2"/>
</dbReference>
<dbReference type="GO" id="GO:0003700">
    <property type="term" value="F:DNA-binding transcription factor activity"/>
    <property type="evidence" value="ECO:0007669"/>
    <property type="project" value="InterPro"/>
</dbReference>
<evidence type="ECO:0000256" key="2">
    <source>
        <dbReference type="ARBA" id="ARBA00023015"/>
    </source>
</evidence>
<evidence type="ECO:0000256" key="3">
    <source>
        <dbReference type="ARBA" id="ARBA00023125"/>
    </source>
</evidence>
<dbReference type="SUPFAM" id="SSF46785">
    <property type="entry name" value="Winged helix' DNA-binding domain"/>
    <property type="match status" value="1"/>
</dbReference>
<dbReference type="SUPFAM" id="SSF53850">
    <property type="entry name" value="Periplasmic binding protein-like II"/>
    <property type="match status" value="1"/>
</dbReference>
<dbReference type="Pfam" id="PF03466">
    <property type="entry name" value="LysR_substrate"/>
    <property type="match status" value="1"/>
</dbReference>
<dbReference type="PANTHER" id="PTHR30537:SF17">
    <property type="entry name" value="LYSR-FAMILY REGULATORY PROTEIN"/>
    <property type="match status" value="1"/>
</dbReference>
<keyword evidence="2" id="KW-0805">Transcription regulation</keyword>
<dbReference type="FunFam" id="1.10.10.10:FF:000001">
    <property type="entry name" value="LysR family transcriptional regulator"/>
    <property type="match status" value="1"/>
</dbReference>
<keyword evidence="3" id="KW-0238">DNA-binding</keyword>
<evidence type="ECO:0000259" key="5">
    <source>
        <dbReference type="PROSITE" id="PS50931"/>
    </source>
</evidence>
<evidence type="ECO:0000256" key="4">
    <source>
        <dbReference type="ARBA" id="ARBA00023163"/>
    </source>
</evidence>
<dbReference type="InterPro" id="IPR036388">
    <property type="entry name" value="WH-like_DNA-bd_sf"/>
</dbReference>
<dbReference type="CDD" id="cd08472">
    <property type="entry name" value="PBP2_CrgA_like_3"/>
    <property type="match status" value="1"/>
</dbReference>
<protein>
    <submittedName>
        <fullName evidence="6">LysR family transcriptional regulator</fullName>
    </submittedName>
</protein>
<dbReference type="PANTHER" id="PTHR30537">
    <property type="entry name" value="HTH-TYPE TRANSCRIPTIONAL REGULATOR"/>
    <property type="match status" value="1"/>
</dbReference>
<dbReference type="Proteomes" id="UP000037822">
    <property type="component" value="Unassembled WGS sequence"/>
</dbReference>
<evidence type="ECO:0000313" key="6">
    <source>
        <dbReference type="EMBL" id="KPH75707.1"/>
    </source>
</evidence>
<sequence length="317" mass="35069">MDQLSAMRAFVRVVEAGTFTRAADLLDMPKPTVTKQIQQLEGHLRAKLLNRTTRRVTVTMDGAAYYERALRVLGEIDELDASMALSQARPSGRLRVDCSASLAMAVIIPALPGFHERYPEIQLDLGLSDRPADLLAENLDCAIRAGEIQDQSLIARRIGEMFAITCAAPSYLARHGMPNHPRDLEQGHHIVGYRMAGTGRTMPFLYANERETIEVRSRYIVSLNEGNGYVAAAVAGLGIIQAPTFMVQDHITAGALMPILANWCTAPKPLHIVYPPNRHLSNKVRVFVDWLAELFARDDKIQRKSSLKAAEEICAAQ</sequence>
<organism evidence="6 7">
    <name type="scientific">Bosea vaviloviae</name>
    <dbReference type="NCBI Taxonomy" id="1526658"/>
    <lineage>
        <taxon>Bacteria</taxon>
        <taxon>Pseudomonadati</taxon>
        <taxon>Pseudomonadota</taxon>
        <taxon>Alphaproteobacteria</taxon>
        <taxon>Hyphomicrobiales</taxon>
        <taxon>Boseaceae</taxon>
        <taxon>Bosea</taxon>
    </lineage>
</organism>
<dbReference type="InterPro" id="IPR000847">
    <property type="entry name" value="LysR_HTH_N"/>
</dbReference>
<accession>A0A0N1EYU2</accession>
<dbReference type="GO" id="GO:0006351">
    <property type="term" value="P:DNA-templated transcription"/>
    <property type="evidence" value="ECO:0007669"/>
    <property type="project" value="TreeGrafter"/>
</dbReference>
<keyword evidence="7" id="KW-1185">Reference proteome</keyword>
<reference evidence="6 7" key="1">
    <citation type="submission" date="2015-07" db="EMBL/GenBank/DDBJ databases">
        <title>Whole genome sequencing of Bosea vaviloviae isolated from cave pool.</title>
        <authorList>
            <person name="Tan N.E.H."/>
            <person name="Lee Y.P."/>
            <person name="Gan H.M."/>
            <person name="Barton H."/>
            <person name="Savka M.A."/>
        </authorList>
    </citation>
    <scope>NUCLEOTIDE SEQUENCE [LARGE SCALE GENOMIC DNA]</scope>
    <source>
        <strain evidence="6 7">SD260</strain>
    </source>
</reference>
<evidence type="ECO:0000256" key="1">
    <source>
        <dbReference type="ARBA" id="ARBA00009437"/>
    </source>
</evidence>
<evidence type="ECO:0000313" key="7">
    <source>
        <dbReference type="Proteomes" id="UP000037822"/>
    </source>
</evidence>
<dbReference type="Gene3D" id="1.10.10.10">
    <property type="entry name" value="Winged helix-like DNA-binding domain superfamily/Winged helix DNA-binding domain"/>
    <property type="match status" value="1"/>
</dbReference>
<dbReference type="RefSeq" id="WP_054211557.1">
    <property type="nucleotide sequence ID" value="NZ_LGSZ01000077.1"/>
</dbReference>
<dbReference type="AlphaFoldDB" id="A0A0N1EYU2"/>
<dbReference type="Pfam" id="PF00126">
    <property type="entry name" value="HTH_1"/>
    <property type="match status" value="1"/>
</dbReference>
<proteinExistence type="inferred from homology"/>